<feature type="region of interest" description="Disordered" evidence="1">
    <location>
        <begin position="542"/>
        <end position="564"/>
    </location>
</feature>
<protein>
    <submittedName>
        <fullName evidence="2">Uncharacterized protein</fullName>
    </submittedName>
</protein>
<dbReference type="EMBL" id="CP000750">
    <property type="protein sequence ID" value="ABS03842.1"/>
    <property type="molecule type" value="Genomic_DNA"/>
</dbReference>
<sequence>MQLVYEGRMAVSYFQAYLSAGDVPDDYEAAFAGQVNGLAGGQLLGHLTLLVGVHTGDVGLRVLLCDEPPPVGPEWEDLVETTFTPQWPEAVLAGCLSDAVCDLYLDQPSYRARFSAQGIDAGRDADVVMADEPLVDHYELVLWPAPPAPDAIVRVGSETARYRHRMQDPAFARAARTSATWGETLLPSQRLLDVFDAPWLVELDRDLAEDLAAAEPGVQRAVAYWAAQWACTRTGVDRVDWIAAVLHSLREDRSLPALFHDPDALYARLDDSLPDPDGEASAVNGYPRSRTAYAVSSIVEAASTDPLDAVVSTLKQVHEAIGQEHADAFLAQVREELTRLRRELTERFGVGHVADHRPPFTEPDPLEKVPEGMDPEEYFDLCREWGVQDGEQLPSARLLAVGGRASSVGRRHRELAEALAVMPAGEQRAVAVWAARQACTLAGLAGRDWVEDALHAAAAGGPLPPLWNDPDQVLAKVFPADEGDEEDEEQVEYSGSYISWDDEEVHEPYAPEVVALDALQQSALPDPAEAVMGAVDALSLGHEKPRTVLEDVHRRLSAGDHTQQ</sequence>
<dbReference type="OrthoDB" id="4485313at2"/>
<organism evidence="2 3">
    <name type="scientific">Kineococcus radiotolerans (strain ATCC BAA-149 / DSM 14245 / SRS30216)</name>
    <dbReference type="NCBI Taxonomy" id="266940"/>
    <lineage>
        <taxon>Bacteria</taxon>
        <taxon>Bacillati</taxon>
        <taxon>Actinomycetota</taxon>
        <taxon>Actinomycetes</taxon>
        <taxon>Kineosporiales</taxon>
        <taxon>Kineosporiaceae</taxon>
        <taxon>Kineococcus</taxon>
    </lineage>
</organism>
<dbReference type="Proteomes" id="UP000001116">
    <property type="component" value="Chromosome"/>
</dbReference>
<evidence type="ECO:0000256" key="1">
    <source>
        <dbReference type="SAM" id="MobiDB-lite"/>
    </source>
</evidence>
<dbReference type="HOGENOM" id="CLU_482963_0_0_11"/>
<dbReference type="STRING" id="266940.Krad_2362"/>
<dbReference type="RefSeq" id="WP_012087940.1">
    <property type="nucleotide sequence ID" value="NC_009664.2"/>
</dbReference>
<proteinExistence type="predicted"/>
<evidence type="ECO:0000313" key="2">
    <source>
        <dbReference type="EMBL" id="ABS03842.1"/>
    </source>
</evidence>
<name>A6WAK3_KINRD</name>
<reference evidence="3" key="1">
    <citation type="journal article" date="2008" name="PLoS ONE">
        <title>Survival in nuclear waste, extreme resistance, and potential applications gleaned from the genome sequence of Kineococcus radiotolerans SRS30216.</title>
        <authorList>
            <person name="Bagwell C.E."/>
            <person name="Bhat S."/>
            <person name="Hawkins G.M."/>
            <person name="Smith B.W."/>
            <person name="Biswas T."/>
            <person name="Hoover T.R."/>
            <person name="Saunders E."/>
            <person name="Han C.S."/>
            <person name="Tsodikov O.V."/>
            <person name="Shimkets L.J."/>
        </authorList>
    </citation>
    <scope>NUCLEOTIDE SEQUENCE [LARGE SCALE GENOMIC DNA]</scope>
    <source>
        <strain evidence="3">ATCC BAA-149 / DSM 14245 / SRS30216</strain>
    </source>
</reference>
<accession>A6WAK3</accession>
<dbReference type="KEGG" id="kra:Krad_2362"/>
<gene>
    <name evidence="2" type="ordered locus">Krad_2362</name>
</gene>
<keyword evidence="3" id="KW-1185">Reference proteome</keyword>
<evidence type="ECO:0000313" key="3">
    <source>
        <dbReference type="Proteomes" id="UP000001116"/>
    </source>
</evidence>
<dbReference type="AlphaFoldDB" id="A6WAK3"/>
<dbReference type="eggNOG" id="ENOG502ZFB5">
    <property type="taxonomic scope" value="Bacteria"/>
</dbReference>